<feature type="region of interest" description="Disordered" evidence="1">
    <location>
        <begin position="50"/>
        <end position="117"/>
    </location>
</feature>
<dbReference type="GO" id="GO:0008199">
    <property type="term" value="F:ferric iron binding"/>
    <property type="evidence" value="ECO:0007669"/>
    <property type="project" value="InterPro"/>
</dbReference>
<proteinExistence type="predicted"/>
<dbReference type="EMBL" id="BMIP01000004">
    <property type="protein sequence ID" value="GGD71047.1"/>
    <property type="molecule type" value="Genomic_DNA"/>
</dbReference>
<evidence type="ECO:0000256" key="1">
    <source>
        <dbReference type="SAM" id="MobiDB-lite"/>
    </source>
</evidence>
<dbReference type="RefSeq" id="WP_082922377.1">
    <property type="nucleotide sequence ID" value="NZ_BMIP01000004.1"/>
</dbReference>
<dbReference type="PANTHER" id="PTHR34315:SF1">
    <property type="entry name" value="INTRADIOL RING-CLEAVAGE DIOXYGENASES DOMAIN-CONTAINING PROTEIN-RELATED"/>
    <property type="match status" value="1"/>
</dbReference>
<comment type="caution">
    <text evidence="3">The sequence shown here is derived from an EMBL/GenBank/DDBJ whole genome shotgun (WGS) entry which is preliminary data.</text>
</comment>
<dbReference type="GO" id="GO:0016702">
    <property type="term" value="F:oxidoreductase activity, acting on single donors with incorporation of molecular oxygen, incorporation of two atoms of oxygen"/>
    <property type="evidence" value="ECO:0007669"/>
    <property type="project" value="InterPro"/>
</dbReference>
<dbReference type="Pfam" id="PF00775">
    <property type="entry name" value="Dioxygenase_C"/>
    <property type="match status" value="1"/>
</dbReference>
<dbReference type="AlphaFoldDB" id="A0A916Z155"/>
<dbReference type="InterPro" id="IPR000627">
    <property type="entry name" value="Intradiol_dOase_C"/>
</dbReference>
<feature type="compositionally biased region" description="Polar residues" evidence="1">
    <location>
        <begin position="106"/>
        <end position="117"/>
    </location>
</feature>
<sequence>MHDESVTKHDHSGEGLLRDLEAMEERGLGRRKLLSFGALGGAALLVGCGSQSGTTEQSGAGGSMGNGPPGPPPQVDNGPVVTGTSTNGEVCTAYTTETNGPYPADGTNQSKGATSNILTDDGIMRSDVRTSIGTSDTAPGIPLELELTLVDVNADCKALAGYAIYIWHCDADGNYSLYDLPQETWLRGLQVSDNSGTLKFTTIFPGCYMGRYPHIHFEVFSSEEKATGGKYASLISQLALPAEDCAATYATDAYADSQPVWEKMKDISTDNVFGDNGDERIAAMTLELTGDPSSGYTGKGVIGLAL</sequence>
<gene>
    <name evidence="3" type="ORF">GCM10010990_20670</name>
</gene>
<dbReference type="PANTHER" id="PTHR34315">
    <property type="match status" value="1"/>
</dbReference>
<evidence type="ECO:0000313" key="4">
    <source>
        <dbReference type="Proteomes" id="UP000612349"/>
    </source>
</evidence>
<dbReference type="Gene3D" id="2.60.130.10">
    <property type="entry name" value="Aromatic compound dioxygenase"/>
    <property type="match status" value="1"/>
</dbReference>
<feature type="compositionally biased region" description="Polar residues" evidence="1">
    <location>
        <begin position="82"/>
        <end position="99"/>
    </location>
</feature>
<feature type="domain" description="Intradiol ring-cleavage dioxygenases" evidence="2">
    <location>
        <begin position="135"/>
        <end position="210"/>
    </location>
</feature>
<dbReference type="Proteomes" id="UP000612349">
    <property type="component" value="Unassembled WGS sequence"/>
</dbReference>
<keyword evidence="4" id="KW-1185">Reference proteome</keyword>
<keyword evidence="3" id="KW-0223">Dioxygenase</keyword>
<reference evidence="3" key="2">
    <citation type="submission" date="2020-09" db="EMBL/GenBank/DDBJ databases">
        <authorList>
            <person name="Sun Q."/>
            <person name="Zhou Y."/>
        </authorList>
    </citation>
    <scope>NUCLEOTIDE SEQUENCE</scope>
    <source>
        <strain evidence="3">CGMCC 1.15360</strain>
    </source>
</reference>
<dbReference type="InterPro" id="IPR015889">
    <property type="entry name" value="Intradiol_dOase_core"/>
</dbReference>
<reference evidence="3" key="1">
    <citation type="journal article" date="2014" name="Int. J. Syst. Evol. Microbiol.">
        <title>Complete genome sequence of Corynebacterium casei LMG S-19264T (=DSM 44701T), isolated from a smear-ripened cheese.</title>
        <authorList>
            <consortium name="US DOE Joint Genome Institute (JGI-PGF)"/>
            <person name="Walter F."/>
            <person name="Albersmeier A."/>
            <person name="Kalinowski J."/>
            <person name="Ruckert C."/>
        </authorList>
    </citation>
    <scope>NUCLEOTIDE SEQUENCE</scope>
    <source>
        <strain evidence="3">CGMCC 1.15360</strain>
    </source>
</reference>
<keyword evidence="3" id="KW-0560">Oxidoreductase</keyword>
<evidence type="ECO:0000313" key="3">
    <source>
        <dbReference type="EMBL" id="GGD71047.1"/>
    </source>
</evidence>
<dbReference type="OrthoDB" id="9800887at2"/>
<protein>
    <submittedName>
        <fullName evidence="3">Intradiol ring-cleavage dioxygenase</fullName>
    </submittedName>
</protein>
<organism evidence="3 4">
    <name type="scientific">Croceicoccus mobilis</name>
    <dbReference type="NCBI Taxonomy" id="1703339"/>
    <lineage>
        <taxon>Bacteria</taxon>
        <taxon>Pseudomonadati</taxon>
        <taxon>Pseudomonadota</taxon>
        <taxon>Alphaproteobacteria</taxon>
        <taxon>Sphingomonadales</taxon>
        <taxon>Erythrobacteraceae</taxon>
        <taxon>Croceicoccus</taxon>
    </lineage>
</organism>
<dbReference type="SUPFAM" id="SSF49482">
    <property type="entry name" value="Aromatic compound dioxygenase"/>
    <property type="match status" value="1"/>
</dbReference>
<name>A0A916Z155_9SPHN</name>
<accession>A0A916Z155</accession>
<evidence type="ECO:0000259" key="2">
    <source>
        <dbReference type="Pfam" id="PF00775"/>
    </source>
</evidence>